<feature type="region of interest" description="Disordered" evidence="8">
    <location>
        <begin position="600"/>
        <end position="620"/>
    </location>
</feature>
<evidence type="ECO:0000256" key="1">
    <source>
        <dbReference type="ARBA" id="ARBA00004141"/>
    </source>
</evidence>
<comment type="subcellular location">
    <subcellularLocation>
        <location evidence="1">Membrane</location>
        <topology evidence="1">Multi-pass membrane protein</topology>
    </subcellularLocation>
</comment>
<dbReference type="Gene3D" id="3.40.50.80">
    <property type="entry name" value="Nucleotide-binding domain of ferredoxin-NADP reductase (FNR) module"/>
    <property type="match status" value="1"/>
</dbReference>
<keyword evidence="2" id="KW-0813">Transport</keyword>
<organism evidence="11 12">
    <name type="scientific">Rhypophila decipiens</name>
    <dbReference type="NCBI Taxonomy" id="261697"/>
    <lineage>
        <taxon>Eukaryota</taxon>
        <taxon>Fungi</taxon>
        <taxon>Dikarya</taxon>
        <taxon>Ascomycota</taxon>
        <taxon>Pezizomycotina</taxon>
        <taxon>Sordariomycetes</taxon>
        <taxon>Sordariomycetidae</taxon>
        <taxon>Sordariales</taxon>
        <taxon>Naviculisporaceae</taxon>
        <taxon>Rhypophila</taxon>
    </lineage>
</organism>
<keyword evidence="5" id="KW-0406">Ion transport</keyword>
<evidence type="ECO:0000313" key="12">
    <source>
        <dbReference type="Proteomes" id="UP001301769"/>
    </source>
</evidence>
<dbReference type="PROSITE" id="PS51384">
    <property type="entry name" value="FAD_FR"/>
    <property type="match status" value="1"/>
</dbReference>
<dbReference type="EMBL" id="MU858050">
    <property type="protein sequence ID" value="KAK4218913.1"/>
    <property type="molecule type" value="Genomic_DNA"/>
</dbReference>
<evidence type="ECO:0000256" key="9">
    <source>
        <dbReference type="SAM" id="Phobius"/>
    </source>
</evidence>
<dbReference type="GO" id="GO:0000293">
    <property type="term" value="F:ferric-chelate reductase activity"/>
    <property type="evidence" value="ECO:0007669"/>
    <property type="project" value="TreeGrafter"/>
</dbReference>
<dbReference type="SUPFAM" id="SSF52343">
    <property type="entry name" value="Ferredoxin reductase-like, C-terminal NADP-linked domain"/>
    <property type="match status" value="1"/>
</dbReference>
<dbReference type="Pfam" id="PF01794">
    <property type="entry name" value="Ferric_reduct"/>
    <property type="match status" value="1"/>
</dbReference>
<dbReference type="InterPro" id="IPR013130">
    <property type="entry name" value="Fe3_Rdtase_TM_dom"/>
</dbReference>
<evidence type="ECO:0000256" key="4">
    <source>
        <dbReference type="ARBA" id="ARBA00022989"/>
    </source>
</evidence>
<keyword evidence="7" id="KW-0325">Glycoprotein</keyword>
<keyword evidence="4 9" id="KW-1133">Transmembrane helix</keyword>
<dbReference type="GO" id="GO:0005886">
    <property type="term" value="C:plasma membrane"/>
    <property type="evidence" value="ECO:0007669"/>
    <property type="project" value="TreeGrafter"/>
</dbReference>
<feature type="transmembrane region" description="Helical" evidence="9">
    <location>
        <begin position="257"/>
        <end position="279"/>
    </location>
</feature>
<dbReference type="GO" id="GO:0015677">
    <property type="term" value="P:copper ion import"/>
    <property type="evidence" value="ECO:0007669"/>
    <property type="project" value="TreeGrafter"/>
</dbReference>
<dbReference type="AlphaFoldDB" id="A0AAN6YGI6"/>
<protein>
    <recommendedName>
        <fullName evidence="10">FAD-binding FR-type domain-containing protein</fullName>
    </recommendedName>
</protein>
<keyword evidence="3 9" id="KW-0812">Transmembrane</keyword>
<dbReference type="SFLD" id="SFLDG01168">
    <property type="entry name" value="Ferric_reductase_subgroup_(FRE"/>
    <property type="match status" value="1"/>
</dbReference>
<name>A0AAN6YGI6_9PEZI</name>
<dbReference type="GO" id="GO:0006826">
    <property type="term" value="P:iron ion transport"/>
    <property type="evidence" value="ECO:0007669"/>
    <property type="project" value="TreeGrafter"/>
</dbReference>
<evidence type="ECO:0000313" key="11">
    <source>
        <dbReference type="EMBL" id="KAK4218913.1"/>
    </source>
</evidence>
<dbReference type="GO" id="GO:0006879">
    <property type="term" value="P:intracellular iron ion homeostasis"/>
    <property type="evidence" value="ECO:0007669"/>
    <property type="project" value="TreeGrafter"/>
</dbReference>
<reference evidence="11" key="1">
    <citation type="journal article" date="2023" name="Mol. Phylogenet. Evol.">
        <title>Genome-scale phylogeny and comparative genomics of the fungal order Sordariales.</title>
        <authorList>
            <person name="Hensen N."/>
            <person name="Bonometti L."/>
            <person name="Westerberg I."/>
            <person name="Brannstrom I.O."/>
            <person name="Guillou S."/>
            <person name="Cros-Aarteil S."/>
            <person name="Calhoun S."/>
            <person name="Haridas S."/>
            <person name="Kuo A."/>
            <person name="Mondo S."/>
            <person name="Pangilinan J."/>
            <person name="Riley R."/>
            <person name="LaButti K."/>
            <person name="Andreopoulos B."/>
            <person name="Lipzen A."/>
            <person name="Chen C."/>
            <person name="Yan M."/>
            <person name="Daum C."/>
            <person name="Ng V."/>
            <person name="Clum A."/>
            <person name="Steindorff A."/>
            <person name="Ohm R.A."/>
            <person name="Martin F."/>
            <person name="Silar P."/>
            <person name="Natvig D.O."/>
            <person name="Lalanne C."/>
            <person name="Gautier V."/>
            <person name="Ament-Velasquez S.L."/>
            <person name="Kruys A."/>
            <person name="Hutchinson M.I."/>
            <person name="Powell A.J."/>
            <person name="Barry K."/>
            <person name="Miller A.N."/>
            <person name="Grigoriev I.V."/>
            <person name="Debuchy R."/>
            <person name="Gladieux P."/>
            <person name="Hiltunen Thoren M."/>
            <person name="Johannesson H."/>
        </authorList>
    </citation>
    <scope>NUCLEOTIDE SEQUENCE</scope>
    <source>
        <strain evidence="11">PSN293</strain>
    </source>
</reference>
<dbReference type="CDD" id="cd06186">
    <property type="entry name" value="NOX_Duox_like_FAD_NADP"/>
    <property type="match status" value="1"/>
</dbReference>
<dbReference type="InterPro" id="IPR051410">
    <property type="entry name" value="Ferric/Cupric_Reductase"/>
</dbReference>
<feature type="region of interest" description="Disordered" evidence="8">
    <location>
        <begin position="132"/>
        <end position="175"/>
    </location>
</feature>
<feature type="transmembrane region" description="Helical" evidence="9">
    <location>
        <begin position="345"/>
        <end position="364"/>
    </location>
</feature>
<feature type="domain" description="FAD-binding FR-type" evidence="10">
    <location>
        <begin position="400"/>
        <end position="564"/>
    </location>
</feature>
<proteinExistence type="predicted"/>
<evidence type="ECO:0000256" key="7">
    <source>
        <dbReference type="ARBA" id="ARBA00023180"/>
    </source>
</evidence>
<dbReference type="Pfam" id="PF08022">
    <property type="entry name" value="FAD_binding_8"/>
    <property type="match status" value="1"/>
</dbReference>
<dbReference type="PANTHER" id="PTHR32361">
    <property type="entry name" value="FERRIC/CUPRIC REDUCTASE TRANSMEMBRANE COMPONENT"/>
    <property type="match status" value="1"/>
</dbReference>
<dbReference type="InterPro" id="IPR013112">
    <property type="entry name" value="FAD-bd_8"/>
</dbReference>
<dbReference type="InterPro" id="IPR039261">
    <property type="entry name" value="FNR_nucleotide-bd"/>
</dbReference>
<evidence type="ECO:0000256" key="8">
    <source>
        <dbReference type="SAM" id="MobiDB-lite"/>
    </source>
</evidence>
<reference evidence="11" key="2">
    <citation type="submission" date="2023-05" db="EMBL/GenBank/DDBJ databases">
        <authorList>
            <consortium name="Lawrence Berkeley National Laboratory"/>
            <person name="Steindorff A."/>
            <person name="Hensen N."/>
            <person name="Bonometti L."/>
            <person name="Westerberg I."/>
            <person name="Brannstrom I.O."/>
            <person name="Guillou S."/>
            <person name="Cros-Aarteil S."/>
            <person name="Calhoun S."/>
            <person name="Haridas S."/>
            <person name="Kuo A."/>
            <person name="Mondo S."/>
            <person name="Pangilinan J."/>
            <person name="Riley R."/>
            <person name="Labutti K."/>
            <person name="Andreopoulos B."/>
            <person name="Lipzen A."/>
            <person name="Chen C."/>
            <person name="Yanf M."/>
            <person name="Daum C."/>
            <person name="Ng V."/>
            <person name="Clum A."/>
            <person name="Ohm R."/>
            <person name="Martin F."/>
            <person name="Silar P."/>
            <person name="Natvig D."/>
            <person name="Lalanne C."/>
            <person name="Gautier V."/>
            <person name="Ament-Velasquez S.L."/>
            <person name="Kruys A."/>
            <person name="Hutchinson M.I."/>
            <person name="Powell A.J."/>
            <person name="Barry K."/>
            <person name="Miller A.N."/>
            <person name="Grigoriev I.V."/>
            <person name="Debuchy R."/>
            <person name="Gladieux P."/>
            <person name="Thoren M.H."/>
            <person name="Johannesson H."/>
        </authorList>
    </citation>
    <scope>NUCLEOTIDE SEQUENCE</scope>
    <source>
        <strain evidence="11">PSN293</strain>
    </source>
</reference>
<dbReference type="PANTHER" id="PTHR32361:SF9">
    <property type="entry name" value="FERRIC REDUCTASE TRANSMEMBRANE COMPONENT 3-RELATED"/>
    <property type="match status" value="1"/>
</dbReference>
<comment type="caution">
    <text evidence="11">The sequence shown here is derived from an EMBL/GenBank/DDBJ whole genome shotgun (WGS) entry which is preliminary data.</text>
</comment>
<keyword evidence="6 9" id="KW-0472">Membrane</keyword>
<feature type="compositionally biased region" description="Low complexity" evidence="8">
    <location>
        <begin position="42"/>
        <end position="54"/>
    </location>
</feature>
<evidence type="ECO:0000256" key="5">
    <source>
        <dbReference type="ARBA" id="ARBA00023065"/>
    </source>
</evidence>
<accession>A0AAN6YGI6</accession>
<gene>
    <name evidence="11" type="ORF">QBC37DRAFT_164742</name>
</gene>
<dbReference type="InterPro" id="IPR017927">
    <property type="entry name" value="FAD-bd_FR_type"/>
</dbReference>
<dbReference type="Proteomes" id="UP001301769">
    <property type="component" value="Unassembled WGS sequence"/>
</dbReference>
<feature type="transmembrane region" description="Helical" evidence="9">
    <location>
        <begin position="376"/>
        <end position="396"/>
    </location>
</feature>
<feature type="transmembrane region" description="Helical" evidence="9">
    <location>
        <begin position="234"/>
        <end position="251"/>
    </location>
</feature>
<sequence length="734" mass="82012">MEATHQLQCPDAPDPAYGPSLHTVLEKFGSFACQLLNATTKTPNTTTTGANTPDKGGGGDDPPRGRFPPLDPEQRQYIFALIKSILTARFIALCYEFLILFVIFVLAFRYKKQRRRDQLRYRAALQARRKSSTASRVIQHTEAAASGSSSSSSSSTIGVATTPPGVAVPKDTADASSLDVERVPLLSSRSHNAQQTKQKKGRPSRRRLLSSFLARQPAPIPVVNKNLPSNGTSLFIIAWLFLNIFVHLLGLTFQWNFFFVFADKAGAMFVVNLPLLYLLSAKNQPLRRWTGYSYEALNIFHRRVGEYMCFLAAVHFSGMVLWQFVIAEEWLKRLASPGLESPKEFFSHPVILYGLGAFVAYEVLYFSSLGSFRVRWYETFLAMHVVLQALGLGFLWFHFWTARPFVLLSAGIFLVDRVIWRLGLKRTVMEADVVVLEDGETVLLSADWDVPAVSQERDRWWVPSFLRRRSIIYGWKPSDHVFLTVPALGRSHALQAHPFTIASAAPGLLRPEDSTGEDNRPVHAWLSLLIRAQDGFTGDLLRYAETHSRINIRVDGPYGSSQALMDMLRAQDSVILVAGGSGIAVTSPLAWALLNDTRDNDGIEDDEEDKRTVLTGSGGTQRRRKQRVQMLWVTHSRSHRSWIPQDRLGEMEQMGLHLVMPEPTEEVGRPDVADTVEDWIQGGPYPVAVPARRAVGVVVSGPDGLNRTVRNVCADAIALNEEVDVRVAVEKFGW</sequence>
<keyword evidence="12" id="KW-1185">Reference proteome</keyword>
<feature type="compositionally biased region" description="Low complexity" evidence="8">
    <location>
        <begin position="143"/>
        <end position="155"/>
    </location>
</feature>
<evidence type="ECO:0000256" key="6">
    <source>
        <dbReference type="ARBA" id="ARBA00023136"/>
    </source>
</evidence>
<feature type="transmembrane region" description="Helical" evidence="9">
    <location>
        <begin position="307"/>
        <end position="325"/>
    </location>
</feature>
<evidence type="ECO:0000256" key="2">
    <source>
        <dbReference type="ARBA" id="ARBA00022448"/>
    </source>
</evidence>
<feature type="transmembrane region" description="Helical" evidence="9">
    <location>
        <begin position="90"/>
        <end position="110"/>
    </location>
</feature>
<evidence type="ECO:0000259" key="10">
    <source>
        <dbReference type="PROSITE" id="PS51384"/>
    </source>
</evidence>
<evidence type="ECO:0000256" key="3">
    <source>
        <dbReference type="ARBA" id="ARBA00022692"/>
    </source>
</evidence>
<feature type="region of interest" description="Disordered" evidence="8">
    <location>
        <begin position="42"/>
        <end position="67"/>
    </location>
</feature>